<dbReference type="EMBL" id="FNKX01000001">
    <property type="protein sequence ID" value="SDQ92373.1"/>
    <property type="molecule type" value="Genomic_DNA"/>
</dbReference>
<evidence type="ECO:0000313" key="2">
    <source>
        <dbReference type="EMBL" id="SDQ92373.1"/>
    </source>
</evidence>
<keyword evidence="3" id="KW-1185">Reference proteome</keyword>
<reference evidence="3" key="1">
    <citation type="submission" date="2016-10" db="EMBL/GenBank/DDBJ databases">
        <authorList>
            <person name="Varghese N."/>
            <person name="Submissions S."/>
        </authorList>
    </citation>
    <scope>NUCLEOTIDE SEQUENCE [LARGE SCALE GENOMIC DNA]</scope>
    <source>
        <strain evidence="3">DUS833</strain>
    </source>
</reference>
<proteinExistence type="predicted"/>
<dbReference type="Proteomes" id="UP000199365">
    <property type="component" value="Unassembled WGS sequence"/>
</dbReference>
<evidence type="ECO:0008006" key="4">
    <source>
        <dbReference type="Google" id="ProtNLM"/>
    </source>
</evidence>
<evidence type="ECO:0000313" key="3">
    <source>
        <dbReference type="Proteomes" id="UP000199365"/>
    </source>
</evidence>
<keyword evidence="1" id="KW-0472">Membrane</keyword>
<name>A0A1H1EUG4_9BURK</name>
<sequence length="149" mass="15378">MRQHAFKTGLRVHASTCNGSSLIEVMLAVALVAVSALGLIAVQVWIAREARAMTLRESAAWIADSIAEATRTPSTGDVALNQWRTWASVLLPHGDASIGESGAVAAARVTWASVRDRPALGDASAQPAEPCGDVDAPAGSSCVALAFAK</sequence>
<dbReference type="AlphaFoldDB" id="A0A1H1EUG4"/>
<feature type="transmembrane region" description="Helical" evidence="1">
    <location>
        <begin position="25"/>
        <end position="46"/>
    </location>
</feature>
<protein>
    <recommendedName>
        <fullName evidence="4">Type IV pilus assembly protein PilV</fullName>
    </recommendedName>
</protein>
<keyword evidence="1" id="KW-0812">Transmembrane</keyword>
<accession>A0A1H1EUG4</accession>
<dbReference type="RefSeq" id="WP_090803178.1">
    <property type="nucleotide sequence ID" value="NZ_FNKX01000001.1"/>
</dbReference>
<dbReference type="STRING" id="157910.SAMN05445850_2145"/>
<gene>
    <name evidence="2" type="ORF">SAMN05445850_2145</name>
</gene>
<organism evidence="2 3">
    <name type="scientific">Paraburkholderia tuberum</name>
    <dbReference type="NCBI Taxonomy" id="157910"/>
    <lineage>
        <taxon>Bacteria</taxon>
        <taxon>Pseudomonadati</taxon>
        <taxon>Pseudomonadota</taxon>
        <taxon>Betaproteobacteria</taxon>
        <taxon>Burkholderiales</taxon>
        <taxon>Burkholderiaceae</taxon>
        <taxon>Paraburkholderia</taxon>
    </lineage>
</organism>
<keyword evidence="1" id="KW-1133">Transmembrane helix</keyword>
<evidence type="ECO:0000256" key="1">
    <source>
        <dbReference type="SAM" id="Phobius"/>
    </source>
</evidence>